<reference evidence="1 2" key="1">
    <citation type="submission" date="2019-03" db="EMBL/GenBank/DDBJ databases">
        <title>First draft genome of Liparis tanakae, snailfish: a comprehensive survey of snailfish specific genes.</title>
        <authorList>
            <person name="Kim W."/>
            <person name="Song I."/>
            <person name="Jeong J.-H."/>
            <person name="Kim D."/>
            <person name="Kim S."/>
            <person name="Ryu S."/>
            <person name="Song J.Y."/>
            <person name="Lee S.K."/>
        </authorList>
    </citation>
    <scope>NUCLEOTIDE SEQUENCE [LARGE SCALE GENOMIC DNA]</scope>
    <source>
        <tissue evidence="1">Muscle</tissue>
    </source>
</reference>
<dbReference type="EMBL" id="SRLO01000173">
    <property type="protein sequence ID" value="TNN69645.1"/>
    <property type="molecule type" value="Genomic_DNA"/>
</dbReference>
<keyword evidence="2" id="KW-1185">Reference proteome</keyword>
<protein>
    <submittedName>
        <fullName evidence="1">Uncharacterized protein</fullName>
    </submittedName>
</protein>
<gene>
    <name evidence="1" type="ORF">EYF80_020135</name>
</gene>
<proteinExistence type="predicted"/>
<dbReference type="AlphaFoldDB" id="A0A4Z2HWE4"/>
<comment type="caution">
    <text evidence="1">The sequence shown here is derived from an EMBL/GenBank/DDBJ whole genome shotgun (WGS) entry which is preliminary data.</text>
</comment>
<organism evidence="1 2">
    <name type="scientific">Liparis tanakae</name>
    <name type="common">Tanaka's snailfish</name>
    <dbReference type="NCBI Taxonomy" id="230148"/>
    <lineage>
        <taxon>Eukaryota</taxon>
        <taxon>Metazoa</taxon>
        <taxon>Chordata</taxon>
        <taxon>Craniata</taxon>
        <taxon>Vertebrata</taxon>
        <taxon>Euteleostomi</taxon>
        <taxon>Actinopterygii</taxon>
        <taxon>Neopterygii</taxon>
        <taxon>Teleostei</taxon>
        <taxon>Neoteleostei</taxon>
        <taxon>Acanthomorphata</taxon>
        <taxon>Eupercaria</taxon>
        <taxon>Perciformes</taxon>
        <taxon>Cottioidei</taxon>
        <taxon>Cottales</taxon>
        <taxon>Liparidae</taxon>
        <taxon>Liparis</taxon>
    </lineage>
</organism>
<evidence type="ECO:0000313" key="2">
    <source>
        <dbReference type="Proteomes" id="UP000314294"/>
    </source>
</evidence>
<sequence length="110" mass="11849">MTDTECAHSEKPALVLWSPWVLSNVKVLFLSASHRRALCHAAACSFEHGGDVNVTCAAKGRPVPEEAGQRHPSLPVPYSHISKSMSLLSLAVEPISLARYAMSKPQLGSQ</sequence>
<dbReference type="Proteomes" id="UP000314294">
    <property type="component" value="Unassembled WGS sequence"/>
</dbReference>
<accession>A0A4Z2HWE4</accession>
<name>A0A4Z2HWE4_9TELE</name>
<evidence type="ECO:0000313" key="1">
    <source>
        <dbReference type="EMBL" id="TNN69645.1"/>
    </source>
</evidence>